<dbReference type="Proteomes" id="UP000284152">
    <property type="component" value="Unassembled WGS sequence"/>
</dbReference>
<comment type="caution">
    <text evidence="1">The sequence shown here is derived from an EMBL/GenBank/DDBJ whole genome shotgun (WGS) entry which is preliminary data.</text>
</comment>
<evidence type="ECO:0000313" key="1">
    <source>
        <dbReference type="EMBL" id="RHK59485.1"/>
    </source>
</evidence>
<name>A0A415H181_9FIRM</name>
<dbReference type="AlphaFoldDB" id="A0A415H181"/>
<dbReference type="EMBL" id="QRNS01000054">
    <property type="protein sequence ID" value="RHK59485.1"/>
    <property type="molecule type" value="Genomic_DNA"/>
</dbReference>
<evidence type="ECO:0000313" key="2">
    <source>
        <dbReference type="Proteomes" id="UP000284152"/>
    </source>
</evidence>
<protein>
    <submittedName>
        <fullName evidence="1">Uncharacterized protein</fullName>
    </submittedName>
</protein>
<accession>A0A415H181</accession>
<reference evidence="1 2" key="1">
    <citation type="submission" date="2018-08" db="EMBL/GenBank/DDBJ databases">
        <title>A genome reference for cultivated species of the human gut microbiota.</title>
        <authorList>
            <person name="Zou Y."/>
            <person name="Xue W."/>
            <person name="Luo G."/>
        </authorList>
    </citation>
    <scope>NUCLEOTIDE SEQUENCE [LARGE SCALE GENOMIC DNA]</scope>
    <source>
        <strain evidence="1 2">AF42-21</strain>
    </source>
</reference>
<gene>
    <name evidence="1" type="ORF">DW054_16105</name>
</gene>
<proteinExistence type="predicted"/>
<organism evidence="1 2">
    <name type="scientific">Dorea formicigenerans</name>
    <dbReference type="NCBI Taxonomy" id="39486"/>
    <lineage>
        <taxon>Bacteria</taxon>
        <taxon>Bacillati</taxon>
        <taxon>Bacillota</taxon>
        <taxon>Clostridia</taxon>
        <taxon>Lachnospirales</taxon>
        <taxon>Lachnospiraceae</taxon>
        <taxon>Dorea</taxon>
    </lineage>
</organism>
<sequence length="313" mass="34523">MKNKIVKAGIGILILGCCLGGGYYAGSQTNSDDIKPVAVVKEDKPVKEKLYDTNLIAIVNADEGIQKEDKVVSYSQSLLGTLTLPYEITGIEDAKQGLENGKYSAYMILPGTFSASVESINTTPQKAVLEYAIAQNLTQEAQAKAIYSVGNTFTTLNNGISELYLSSVLSEVHKVQDAAGIIKGNDIRDLKALGEVSGDDLTEAIQLPELASVDKKIELLDLIPHYEEEDKLLAEIDKTYQDSWSKGEEQFNNTIKTQSNGLTASLKNDDGVNAEYEKMLTMHGQEMEIPKYEMILKPKKRKFQIMLKVFKRI</sequence>